<name>A0A2I0TGV8_LIMLA</name>
<dbReference type="EMBL" id="KZ510622">
    <property type="protein sequence ID" value="PKU32972.1"/>
    <property type="molecule type" value="Genomic_DNA"/>
</dbReference>
<evidence type="ECO:0000313" key="3">
    <source>
        <dbReference type="Proteomes" id="UP000233556"/>
    </source>
</evidence>
<reference evidence="3" key="2">
    <citation type="submission" date="2017-12" db="EMBL/GenBank/DDBJ databases">
        <title>Genome sequence of the Bar-tailed Godwit (Limosa lapponica baueri).</title>
        <authorList>
            <person name="Lima N.C.B."/>
            <person name="Parody-Merino A.M."/>
            <person name="Battley P.F."/>
            <person name="Fidler A.E."/>
            <person name="Prosdocimi F."/>
        </authorList>
    </citation>
    <scope>NUCLEOTIDE SEQUENCE [LARGE SCALE GENOMIC DNA]</scope>
</reference>
<gene>
    <name evidence="2" type="ORF">llap_16724</name>
</gene>
<evidence type="ECO:0000313" key="2">
    <source>
        <dbReference type="EMBL" id="PKU32972.1"/>
    </source>
</evidence>
<keyword evidence="3" id="KW-1185">Reference proteome</keyword>
<accession>A0A2I0TGV8</accession>
<protein>
    <submittedName>
        <fullName evidence="2">Uncharacterized protein</fullName>
    </submittedName>
</protein>
<dbReference type="Proteomes" id="UP000233556">
    <property type="component" value="Unassembled WGS sequence"/>
</dbReference>
<dbReference type="AlphaFoldDB" id="A0A2I0TGV8"/>
<proteinExistence type="predicted"/>
<feature type="region of interest" description="Disordered" evidence="1">
    <location>
        <begin position="39"/>
        <end position="78"/>
    </location>
</feature>
<evidence type="ECO:0000256" key="1">
    <source>
        <dbReference type="SAM" id="MobiDB-lite"/>
    </source>
</evidence>
<sequence>MQGLQQAAALGSLTVAVVSQGPGTRVDQLLRAAVTGGQALPVGPRADGGSPEESPGSASLWQDQHGGLCGGSSQGSRASCSSCRLIAISPDLFHSQKNWKWNRPRSPAFPGFWPAHLIPEWTM</sequence>
<reference evidence="3" key="1">
    <citation type="submission" date="2017-11" db="EMBL/GenBank/DDBJ databases">
        <authorList>
            <person name="Lima N.C."/>
            <person name="Parody-Merino A.M."/>
            <person name="Battley P.F."/>
            <person name="Fidler A.E."/>
            <person name="Prosdocimi F."/>
        </authorList>
    </citation>
    <scope>NUCLEOTIDE SEQUENCE [LARGE SCALE GENOMIC DNA]</scope>
</reference>
<organism evidence="2 3">
    <name type="scientific">Limosa lapponica baueri</name>
    <dbReference type="NCBI Taxonomy" id="1758121"/>
    <lineage>
        <taxon>Eukaryota</taxon>
        <taxon>Metazoa</taxon>
        <taxon>Chordata</taxon>
        <taxon>Craniata</taxon>
        <taxon>Vertebrata</taxon>
        <taxon>Euteleostomi</taxon>
        <taxon>Archelosauria</taxon>
        <taxon>Archosauria</taxon>
        <taxon>Dinosauria</taxon>
        <taxon>Saurischia</taxon>
        <taxon>Theropoda</taxon>
        <taxon>Coelurosauria</taxon>
        <taxon>Aves</taxon>
        <taxon>Neognathae</taxon>
        <taxon>Neoaves</taxon>
        <taxon>Charadriiformes</taxon>
        <taxon>Scolopacidae</taxon>
        <taxon>Limosa</taxon>
    </lineage>
</organism>
<feature type="compositionally biased region" description="Low complexity" evidence="1">
    <location>
        <begin position="48"/>
        <end position="57"/>
    </location>
</feature>